<evidence type="ECO:0000256" key="1">
    <source>
        <dbReference type="SAM" id="MobiDB-lite"/>
    </source>
</evidence>
<dbReference type="PANTHER" id="PTHR22576:SF37">
    <property type="entry name" value="MUCOSA-ASSOCIATED LYMPHOID TISSUE LYMPHOMA TRANSLOCATION PROTEIN 1"/>
    <property type="match status" value="1"/>
</dbReference>
<proteinExistence type="predicted"/>
<keyword evidence="2" id="KW-1133">Transmembrane helix</keyword>
<dbReference type="Gene3D" id="3.40.50.1460">
    <property type="match status" value="1"/>
</dbReference>
<feature type="region of interest" description="Disordered" evidence="1">
    <location>
        <begin position="417"/>
        <end position="510"/>
    </location>
</feature>
<protein>
    <submittedName>
        <fullName evidence="4">Caspase family protein</fullName>
    </submittedName>
</protein>
<accession>A0ABV3EX75</accession>
<evidence type="ECO:0000256" key="2">
    <source>
        <dbReference type="SAM" id="Phobius"/>
    </source>
</evidence>
<dbReference type="SUPFAM" id="SSF52129">
    <property type="entry name" value="Caspase-like"/>
    <property type="match status" value="1"/>
</dbReference>
<evidence type="ECO:0000313" key="4">
    <source>
        <dbReference type="EMBL" id="MEU9580769.1"/>
    </source>
</evidence>
<dbReference type="EMBL" id="JBEZNA010000086">
    <property type="protein sequence ID" value="MEU9580769.1"/>
    <property type="molecule type" value="Genomic_DNA"/>
</dbReference>
<feature type="domain" description="Peptidase C14 caspase" evidence="3">
    <location>
        <begin position="5"/>
        <end position="240"/>
    </location>
</feature>
<feature type="transmembrane region" description="Helical" evidence="2">
    <location>
        <begin position="558"/>
        <end position="581"/>
    </location>
</feature>
<sequence length="632" mass="68575">MRESRHALIIANDHYDDEGLKKLKAPAQDAEALAGVLEDPQIGDFDVEVVRNAQADVMRRRIQHFFSDRRRDDTLVLHFSCHGLKSESGELYFAARDSEMRMLDATAIPSQFVRTCMSRTRAGRTVLLLDCCYGGAFSRGASVRAAGDVNVLESFRTDKAPGGRGWAVITAADSMEYAFEGPELAEKSSPRPSVFTHAVVEGLRTGEADRDEDGEIRLNELYDYIYERVQDENPNQTPKRTVEMQGDPWLAHSRRGRIKIAAVPSPPFLQSAITSENVVTRLGAVTELDRRLRDDDLPVAEGARQALEEITRNDLGHIADQAHAALQVIHLQPSPASLDFGKVRQGSTPAEKSVMLGGPPLARHCVAQSTQRWLRVDPLPNGFNVAVEADTPGHLTGDIELKGVADESVVHVEVTVEPQVATAPDAPVPGPQEPEDRPKEAVVVHPPASEDQPETLTRETRVTSEPPVSESWPAAEPLEPQPVAEHAEEARSTTKRRQATSPQQPPTKSVRAVVTAAAGLALAAISALYLILAVVGAIKAAEEQQPNVDDIGDRLSSHGVSTSLTVCLVTAVIALLLRVLARHDLSAHPRLYPRQATNAVKSLASSAKVLAVPVLVLAILMAIAYPVISNYL</sequence>
<feature type="transmembrane region" description="Helical" evidence="2">
    <location>
        <begin position="512"/>
        <end position="538"/>
    </location>
</feature>
<feature type="transmembrane region" description="Helical" evidence="2">
    <location>
        <begin position="609"/>
        <end position="628"/>
    </location>
</feature>
<dbReference type="NCBIfam" id="NF047832">
    <property type="entry name" value="caspase_w_EACC1"/>
    <property type="match status" value="1"/>
</dbReference>
<keyword evidence="2" id="KW-0472">Membrane</keyword>
<name>A0ABV3EX75_9ACTN</name>
<dbReference type="RefSeq" id="WP_359276802.1">
    <property type="nucleotide sequence ID" value="NZ_JBEZNA010000086.1"/>
</dbReference>
<keyword evidence="5" id="KW-1185">Reference proteome</keyword>
<comment type="caution">
    <text evidence="4">The sequence shown here is derived from an EMBL/GenBank/DDBJ whole genome shotgun (WGS) entry which is preliminary data.</text>
</comment>
<dbReference type="InterPro" id="IPR029030">
    <property type="entry name" value="Caspase-like_dom_sf"/>
</dbReference>
<dbReference type="Proteomes" id="UP001551584">
    <property type="component" value="Unassembled WGS sequence"/>
</dbReference>
<dbReference type="PANTHER" id="PTHR22576">
    <property type="entry name" value="MUCOSA ASSOCIATED LYMPHOID TISSUE LYMPHOMA TRANSLOCATION PROTEIN 1/PARACASPASE"/>
    <property type="match status" value="1"/>
</dbReference>
<evidence type="ECO:0000259" key="3">
    <source>
        <dbReference type="Pfam" id="PF00656"/>
    </source>
</evidence>
<evidence type="ECO:0000313" key="5">
    <source>
        <dbReference type="Proteomes" id="UP001551584"/>
    </source>
</evidence>
<organism evidence="4 5">
    <name type="scientific">Streptomyces chilikensis</name>
    <dbReference type="NCBI Taxonomy" id="1194079"/>
    <lineage>
        <taxon>Bacteria</taxon>
        <taxon>Bacillati</taxon>
        <taxon>Actinomycetota</taxon>
        <taxon>Actinomycetes</taxon>
        <taxon>Kitasatosporales</taxon>
        <taxon>Streptomycetaceae</taxon>
        <taxon>Streptomyces</taxon>
    </lineage>
</organism>
<dbReference type="InterPro" id="IPR011600">
    <property type="entry name" value="Pept_C14_caspase"/>
</dbReference>
<dbReference type="Pfam" id="PF00656">
    <property type="entry name" value="Peptidase_C14"/>
    <property type="match status" value="1"/>
</dbReference>
<reference evidence="4 5" key="1">
    <citation type="submission" date="2024-06" db="EMBL/GenBank/DDBJ databases">
        <title>The Natural Products Discovery Center: Release of the First 8490 Sequenced Strains for Exploring Actinobacteria Biosynthetic Diversity.</title>
        <authorList>
            <person name="Kalkreuter E."/>
            <person name="Kautsar S.A."/>
            <person name="Yang D."/>
            <person name="Bader C.D."/>
            <person name="Teijaro C.N."/>
            <person name="Fluegel L."/>
            <person name="Davis C.M."/>
            <person name="Simpson J.R."/>
            <person name="Lauterbach L."/>
            <person name="Steele A.D."/>
            <person name="Gui C."/>
            <person name="Meng S."/>
            <person name="Li G."/>
            <person name="Viehrig K."/>
            <person name="Ye F."/>
            <person name="Su P."/>
            <person name="Kiefer A.F."/>
            <person name="Nichols A."/>
            <person name="Cepeda A.J."/>
            <person name="Yan W."/>
            <person name="Fan B."/>
            <person name="Jiang Y."/>
            <person name="Adhikari A."/>
            <person name="Zheng C.-J."/>
            <person name="Schuster L."/>
            <person name="Cowan T.M."/>
            <person name="Smanski M.J."/>
            <person name="Chevrette M.G."/>
            <person name="De Carvalho L.P.S."/>
            <person name="Shen B."/>
        </authorList>
    </citation>
    <scope>NUCLEOTIDE SEQUENCE [LARGE SCALE GENOMIC DNA]</scope>
    <source>
        <strain evidence="4 5">NPDC048117</strain>
    </source>
</reference>
<keyword evidence="2" id="KW-0812">Transmembrane</keyword>
<dbReference type="InterPro" id="IPR052039">
    <property type="entry name" value="Caspase-related_regulators"/>
</dbReference>
<gene>
    <name evidence="4" type="ORF">AB0D95_26470</name>
</gene>